<organism evidence="11 12">
    <name type="scientific">Aliikangiella coralliicola</name>
    <dbReference type="NCBI Taxonomy" id="2592383"/>
    <lineage>
        <taxon>Bacteria</taxon>
        <taxon>Pseudomonadati</taxon>
        <taxon>Pseudomonadota</taxon>
        <taxon>Gammaproteobacteria</taxon>
        <taxon>Oceanospirillales</taxon>
        <taxon>Pleioneaceae</taxon>
        <taxon>Aliikangiella</taxon>
    </lineage>
</organism>
<feature type="active site" evidence="8">
    <location>
        <position position="364"/>
    </location>
</feature>
<dbReference type="OrthoDB" id="9800864at2"/>
<dbReference type="InterPro" id="IPR024176">
    <property type="entry name" value="Citrate_synthase_bac-typ"/>
</dbReference>
<gene>
    <name evidence="11" type="primary">gltA</name>
    <name evidence="11" type="ORF">FLL46_22650</name>
</gene>
<evidence type="ECO:0000256" key="8">
    <source>
        <dbReference type="PIRSR" id="PIRSR001369-1"/>
    </source>
</evidence>
<dbReference type="PANTHER" id="PTHR42871:SF1">
    <property type="entry name" value="CITRATE SYNTHASE"/>
    <property type="match status" value="1"/>
</dbReference>
<comment type="pathway">
    <text evidence="1 9">Carbohydrate metabolism; tricarboxylic acid cycle; isocitrate from oxaloacetate: step 1/2.</text>
</comment>
<dbReference type="SUPFAM" id="SSF48256">
    <property type="entry name" value="Citrate synthase"/>
    <property type="match status" value="1"/>
</dbReference>
<dbReference type="CDD" id="cd06114">
    <property type="entry name" value="EcCS_like"/>
    <property type="match status" value="1"/>
</dbReference>
<evidence type="ECO:0000256" key="10">
    <source>
        <dbReference type="RuleBase" id="RU003406"/>
    </source>
</evidence>
<dbReference type="FunFam" id="1.10.230.10:FF:000002">
    <property type="entry name" value="Citrate synthase"/>
    <property type="match status" value="1"/>
</dbReference>
<dbReference type="InterPro" id="IPR019810">
    <property type="entry name" value="Citrate_synthase_AS"/>
</dbReference>
<dbReference type="Pfam" id="PF00285">
    <property type="entry name" value="Citrate_synt"/>
    <property type="match status" value="1"/>
</dbReference>
<evidence type="ECO:0000256" key="9">
    <source>
        <dbReference type="RuleBase" id="RU003370"/>
    </source>
</evidence>
<name>A0A545U4N8_9GAMM</name>
<comment type="caution">
    <text evidence="11">The sequence shown here is derived from an EMBL/GenBank/DDBJ whole genome shotgun (WGS) entry which is preliminary data.</text>
</comment>
<comment type="catalytic activity">
    <reaction evidence="5 9">
        <text>oxaloacetate + acetyl-CoA + H2O = citrate + CoA + H(+)</text>
        <dbReference type="Rhea" id="RHEA:16845"/>
        <dbReference type="ChEBI" id="CHEBI:15377"/>
        <dbReference type="ChEBI" id="CHEBI:15378"/>
        <dbReference type="ChEBI" id="CHEBI:16452"/>
        <dbReference type="ChEBI" id="CHEBI:16947"/>
        <dbReference type="ChEBI" id="CHEBI:57287"/>
        <dbReference type="ChEBI" id="CHEBI:57288"/>
        <dbReference type="EC" id="2.3.3.16"/>
    </reaction>
</comment>
<dbReference type="PRINTS" id="PR00143">
    <property type="entry name" value="CITRTSNTHASE"/>
</dbReference>
<dbReference type="RefSeq" id="WP_142934028.1">
    <property type="nucleotide sequence ID" value="NZ_ML660170.1"/>
</dbReference>
<dbReference type="NCBIfam" id="TIGR01798">
    <property type="entry name" value="cit_synth_I"/>
    <property type="match status" value="1"/>
</dbReference>
<dbReference type="EMBL" id="VIKS01000014">
    <property type="protein sequence ID" value="TQV84422.1"/>
    <property type="molecule type" value="Genomic_DNA"/>
</dbReference>
<dbReference type="AlphaFoldDB" id="A0A545U4N8"/>
<keyword evidence="3 9" id="KW-0816">Tricarboxylic acid cycle</keyword>
<keyword evidence="11" id="KW-0012">Acyltransferase</keyword>
<dbReference type="InterPro" id="IPR036969">
    <property type="entry name" value="Citrate_synthase_sf"/>
</dbReference>
<proteinExistence type="inferred from homology"/>
<evidence type="ECO:0000256" key="4">
    <source>
        <dbReference type="ARBA" id="ARBA00022679"/>
    </source>
</evidence>
<evidence type="ECO:0000256" key="1">
    <source>
        <dbReference type="ARBA" id="ARBA00004751"/>
    </source>
</evidence>
<dbReference type="GO" id="GO:0006099">
    <property type="term" value="P:tricarboxylic acid cycle"/>
    <property type="evidence" value="ECO:0007669"/>
    <property type="project" value="UniProtKB-UniRule"/>
</dbReference>
<dbReference type="NCBIfam" id="NF004126">
    <property type="entry name" value="PRK05614.1"/>
    <property type="match status" value="1"/>
</dbReference>
<dbReference type="PANTHER" id="PTHR42871">
    <property type="entry name" value="CITRATE SYNTHASE"/>
    <property type="match status" value="1"/>
</dbReference>
<dbReference type="InterPro" id="IPR016142">
    <property type="entry name" value="Citrate_synth-like_lrg_a-sub"/>
</dbReference>
<evidence type="ECO:0000256" key="6">
    <source>
        <dbReference type="NCBIfam" id="TIGR01798"/>
    </source>
</evidence>
<dbReference type="InterPro" id="IPR016143">
    <property type="entry name" value="Citrate_synth-like_sm_a-sub"/>
</dbReference>
<comment type="similarity">
    <text evidence="2 7 10">Belongs to the citrate synthase family.</text>
</comment>
<keyword evidence="4 7" id="KW-0808">Transferase</keyword>
<evidence type="ECO:0000256" key="7">
    <source>
        <dbReference type="PIRNR" id="PIRNR001369"/>
    </source>
</evidence>
<dbReference type="Proteomes" id="UP000315439">
    <property type="component" value="Unassembled WGS sequence"/>
</dbReference>
<evidence type="ECO:0000256" key="2">
    <source>
        <dbReference type="ARBA" id="ARBA00010566"/>
    </source>
</evidence>
<sequence length="429" mass="47719">MTDKSAKLTLPDGKELDLPMYSPSEGNDVIDVSSLVKNGVFTYDPGFMSTASCESKITYIDGGKGVLLYRGYPIDQLAEKCDFMEVSYLLLNGELPGVAEKAAFVDRINNHTMVHEQLAMFFRGFRRDAHPMAIMVGVVGALSAFYHDSLDINDPEHREKSAFRLIAKVPTIAAMCYRYSKGHPFVYPRNEMSYAENFLNQMFSMPSHDGKPDPVLVKAMDRIFTLHADHEQNCSTSTVRLAGSSGANPFACIAAGIASLWGPAHGGANEACLNMLNEIGDVSRIPEFIARAKDKSDPFRLMGFGHRVYKNFDPRAKVMRESAHEVLAATGKDSDPILKVAMELEKIALEDEYFVEKKLYPNVDFYSGIILQAIGIPTNMFTVIFALARTVGWVSQWGEMIAEPTQKIGRPRQLYTGESSRDVQPIEQR</sequence>
<dbReference type="Gene3D" id="1.10.230.10">
    <property type="entry name" value="Cytochrome P450-Terp, domain 2"/>
    <property type="match status" value="1"/>
</dbReference>
<dbReference type="PIRSF" id="PIRSF001369">
    <property type="entry name" value="Citrate_synth"/>
    <property type="match status" value="1"/>
</dbReference>
<keyword evidence="12" id="KW-1185">Reference proteome</keyword>
<dbReference type="GO" id="GO:0036440">
    <property type="term" value="F:citrate synthase activity"/>
    <property type="evidence" value="ECO:0007669"/>
    <property type="project" value="UniProtKB-EC"/>
</dbReference>
<protein>
    <recommendedName>
        <fullName evidence="6 7">Citrate synthase</fullName>
    </recommendedName>
</protein>
<dbReference type="UniPathway" id="UPA00223">
    <property type="reaction ID" value="UER00717"/>
</dbReference>
<dbReference type="PROSITE" id="PS00480">
    <property type="entry name" value="CITRATE_SYNTHASE"/>
    <property type="match status" value="1"/>
</dbReference>
<feature type="active site" evidence="8">
    <location>
        <position position="306"/>
    </location>
</feature>
<accession>A0A545U4N8</accession>
<dbReference type="Gene3D" id="2.20.28.60">
    <property type="match status" value="1"/>
</dbReference>
<dbReference type="GO" id="GO:0005737">
    <property type="term" value="C:cytoplasm"/>
    <property type="evidence" value="ECO:0007669"/>
    <property type="project" value="InterPro"/>
</dbReference>
<dbReference type="InterPro" id="IPR002020">
    <property type="entry name" value="Citrate_synthase"/>
</dbReference>
<evidence type="ECO:0000313" key="12">
    <source>
        <dbReference type="Proteomes" id="UP000315439"/>
    </source>
</evidence>
<evidence type="ECO:0000256" key="3">
    <source>
        <dbReference type="ARBA" id="ARBA00022532"/>
    </source>
</evidence>
<evidence type="ECO:0000313" key="11">
    <source>
        <dbReference type="EMBL" id="TQV84422.1"/>
    </source>
</evidence>
<evidence type="ECO:0000256" key="5">
    <source>
        <dbReference type="ARBA" id="ARBA00049288"/>
    </source>
</evidence>
<dbReference type="InterPro" id="IPR010953">
    <property type="entry name" value="Citrate_synthase_typ-I"/>
</dbReference>
<reference evidence="11 12" key="1">
    <citation type="submission" date="2019-07" db="EMBL/GenBank/DDBJ databases">
        <title>Draft genome for Aliikangiella sp. M105.</title>
        <authorList>
            <person name="Wang G."/>
        </authorList>
    </citation>
    <scope>NUCLEOTIDE SEQUENCE [LARGE SCALE GENOMIC DNA]</scope>
    <source>
        <strain evidence="11 12">M105</strain>
    </source>
</reference>
<dbReference type="Gene3D" id="1.10.580.10">
    <property type="entry name" value="Citrate Synthase, domain 1"/>
    <property type="match status" value="1"/>
</dbReference>